<accession>A0A554LJY1</accession>
<dbReference type="EMBL" id="VMGN01000052">
    <property type="protein sequence ID" value="TSC93148.1"/>
    <property type="molecule type" value="Genomic_DNA"/>
</dbReference>
<dbReference type="CDD" id="cd01129">
    <property type="entry name" value="PulE-GspE-like"/>
    <property type="match status" value="1"/>
</dbReference>
<keyword evidence="3" id="KW-0067">ATP-binding</keyword>
<dbReference type="Gene3D" id="3.30.300.160">
    <property type="entry name" value="Type II secretion system, protein E, N-terminal domain"/>
    <property type="match status" value="1"/>
</dbReference>
<keyword evidence="2" id="KW-0547">Nucleotide-binding</keyword>
<dbReference type="PANTHER" id="PTHR30258:SF2">
    <property type="entry name" value="COMG OPERON PROTEIN 1"/>
    <property type="match status" value="1"/>
</dbReference>
<dbReference type="Gene3D" id="3.30.450.90">
    <property type="match status" value="1"/>
</dbReference>
<dbReference type="PROSITE" id="PS00662">
    <property type="entry name" value="T2SP_E"/>
    <property type="match status" value="1"/>
</dbReference>
<evidence type="ECO:0000313" key="5">
    <source>
        <dbReference type="EMBL" id="TSC93148.1"/>
    </source>
</evidence>
<feature type="domain" description="Bacterial type II secretion system protein E" evidence="4">
    <location>
        <begin position="389"/>
        <end position="403"/>
    </location>
</feature>
<dbReference type="Gene3D" id="3.40.50.300">
    <property type="entry name" value="P-loop containing nucleotide triphosphate hydrolases"/>
    <property type="match status" value="1"/>
</dbReference>
<organism evidence="5 6">
    <name type="scientific">Candidatus Berkelbacteria bacterium Athens1014_28</name>
    <dbReference type="NCBI Taxonomy" id="2017145"/>
    <lineage>
        <taxon>Bacteria</taxon>
        <taxon>Candidatus Berkelbacteria</taxon>
    </lineage>
</organism>
<comment type="similarity">
    <text evidence="1">Belongs to the GSP E family.</text>
</comment>
<dbReference type="InterPro" id="IPR007831">
    <property type="entry name" value="T2SS_GspE_N"/>
</dbReference>
<proteinExistence type="inferred from homology"/>
<dbReference type="InterPro" id="IPR037257">
    <property type="entry name" value="T2SS_E_N_sf"/>
</dbReference>
<evidence type="ECO:0000256" key="2">
    <source>
        <dbReference type="ARBA" id="ARBA00022741"/>
    </source>
</evidence>
<name>A0A554LJY1_9BACT</name>
<dbReference type="GO" id="GO:0016887">
    <property type="term" value="F:ATP hydrolysis activity"/>
    <property type="evidence" value="ECO:0007669"/>
    <property type="project" value="TreeGrafter"/>
</dbReference>
<dbReference type="InterPro" id="IPR027417">
    <property type="entry name" value="P-loop_NTPase"/>
</dbReference>
<evidence type="ECO:0000256" key="3">
    <source>
        <dbReference type="ARBA" id="ARBA00022840"/>
    </source>
</evidence>
<evidence type="ECO:0000313" key="6">
    <source>
        <dbReference type="Proteomes" id="UP000316495"/>
    </source>
</evidence>
<dbReference type="FunFam" id="3.40.50.300:FF:000398">
    <property type="entry name" value="Type IV pilus assembly ATPase PilB"/>
    <property type="match status" value="1"/>
</dbReference>
<comment type="caution">
    <text evidence="5">The sequence shown here is derived from an EMBL/GenBank/DDBJ whole genome shotgun (WGS) entry which is preliminary data.</text>
</comment>
<dbReference type="PANTHER" id="PTHR30258">
    <property type="entry name" value="TYPE II SECRETION SYSTEM PROTEIN GSPE-RELATED"/>
    <property type="match status" value="1"/>
</dbReference>
<dbReference type="Pfam" id="PF05157">
    <property type="entry name" value="MshEN"/>
    <property type="match status" value="1"/>
</dbReference>
<dbReference type="AlphaFoldDB" id="A0A554LJY1"/>
<dbReference type="GO" id="GO:0005886">
    <property type="term" value="C:plasma membrane"/>
    <property type="evidence" value="ECO:0007669"/>
    <property type="project" value="TreeGrafter"/>
</dbReference>
<evidence type="ECO:0000256" key="1">
    <source>
        <dbReference type="ARBA" id="ARBA00006611"/>
    </source>
</evidence>
<dbReference type="SUPFAM" id="SSF160246">
    <property type="entry name" value="EspE N-terminal domain-like"/>
    <property type="match status" value="1"/>
</dbReference>
<gene>
    <name evidence="5" type="ORF">Athens101428_733</name>
</gene>
<dbReference type="SUPFAM" id="SSF52540">
    <property type="entry name" value="P-loop containing nucleoside triphosphate hydrolases"/>
    <property type="match status" value="1"/>
</dbReference>
<dbReference type="InterPro" id="IPR001482">
    <property type="entry name" value="T2SS/T4SS_dom"/>
</dbReference>
<dbReference type="Proteomes" id="UP000316495">
    <property type="component" value="Unassembled WGS sequence"/>
</dbReference>
<protein>
    <submittedName>
        <fullName evidence="5">Type II secretion system protein E</fullName>
    </submittedName>
</protein>
<dbReference type="Pfam" id="PF00437">
    <property type="entry name" value="T2SSE"/>
    <property type="match status" value="2"/>
</dbReference>
<dbReference type="GO" id="GO:0005524">
    <property type="term" value="F:ATP binding"/>
    <property type="evidence" value="ECO:0007669"/>
    <property type="project" value="UniProtKB-KW"/>
</dbReference>
<reference evidence="5 6" key="1">
    <citation type="submission" date="2017-07" db="EMBL/GenBank/DDBJ databases">
        <title>Mechanisms for carbon and nitrogen cycling indicate functional differentiation within the Candidate Phyla Radiation.</title>
        <authorList>
            <person name="Danczak R.E."/>
            <person name="Johnston M.D."/>
            <person name="Kenah C."/>
            <person name="Slattery M."/>
            <person name="Wrighton K.C."/>
            <person name="Wilkins M.J."/>
        </authorList>
    </citation>
    <scope>NUCLEOTIDE SEQUENCE [LARGE SCALE GENOMIC DNA]</scope>
    <source>
        <strain evidence="5">Athens1014_28</strain>
    </source>
</reference>
<evidence type="ECO:0000259" key="4">
    <source>
        <dbReference type="PROSITE" id="PS00662"/>
    </source>
</evidence>
<sequence>MINNETIEKIILASKLMPKKDLTAIVAEAEAKKTSLESIVVEKGIIPEDTLINEVAKSYKVPAIKLSTLKIDKETLKTIPEVVASKNQIISFEHDAKGIKLAMADPTNKEIVDQLKKKLGVDIEVYYASEKEIGLALALYKDRSSETIKDIIPTISNASGDALKKAPITQIVQKLFEYALDNRASDIHIEPQRSQTVVRFRIDGVLHDIVILPVKLHEEIVSRIKVLSHLRTDEHQAAQDGKLQIIYGQQLGNTDEAVYLKGSGQEKSDEKSVDVRVSIAPITNGENIVMRLLSERGRKFTLTNLGLSDNDLLKVKKEIAKSWGTIISVGPTGCGKTTTLYAILKILNQREVNIATIEDPVEYDMEGVSQIQVNPKTDLTFANGLRSIVRQDPDIIMVGEIRDKETAGIAVNAAMTGHLVLTTLHANDAATTLPRLNQMDIEPYLIASTINLIVAQRIVRRTCLKCAEKFEEPFSTFEQDIAPETLAKLFKIKPKSVTLIKGRGCPECHQSGYNDRIGIFELMTITTGIEQLIMSKANASQIAEQAIKDGMTTMLEDGLLKVIAGITTLDEILRVTRE</sequence>